<name>A0ABP7YNS4_9SPHI</name>
<dbReference type="InterPro" id="IPR001466">
    <property type="entry name" value="Beta-lactam-related"/>
</dbReference>
<dbReference type="Gene3D" id="3.40.710.10">
    <property type="entry name" value="DD-peptidase/beta-lactamase superfamily"/>
    <property type="match status" value="1"/>
</dbReference>
<organism evidence="2 3">
    <name type="scientific">Sphingobacterium kyonggiense</name>
    <dbReference type="NCBI Taxonomy" id="714075"/>
    <lineage>
        <taxon>Bacteria</taxon>
        <taxon>Pseudomonadati</taxon>
        <taxon>Bacteroidota</taxon>
        <taxon>Sphingobacteriia</taxon>
        <taxon>Sphingobacteriales</taxon>
        <taxon>Sphingobacteriaceae</taxon>
        <taxon>Sphingobacterium</taxon>
    </lineage>
</organism>
<evidence type="ECO:0000313" key="3">
    <source>
        <dbReference type="Proteomes" id="UP001500101"/>
    </source>
</evidence>
<gene>
    <name evidence="2" type="ORF">GCM10022216_16750</name>
</gene>
<feature type="domain" description="Beta-lactamase-related" evidence="1">
    <location>
        <begin position="84"/>
        <end position="352"/>
    </location>
</feature>
<evidence type="ECO:0000313" key="2">
    <source>
        <dbReference type="EMBL" id="GAA4139042.1"/>
    </source>
</evidence>
<dbReference type="SUPFAM" id="SSF56601">
    <property type="entry name" value="beta-lactamase/transpeptidase-like"/>
    <property type="match status" value="1"/>
</dbReference>
<protein>
    <submittedName>
        <fullName evidence="2">Serine hydrolase</fullName>
    </submittedName>
</protein>
<sequence>MMPLRVIFLYSLFILVVLNSCKLSRFVYYNTANITDYKIFPSRTANNSNEHFNFLNAKQTKVPKSIQYANQDYPFEDFLKEQNTVAFLVIQRDSLLYEQYWDGYTDSSMIASFSMAKSITSILIGCAIEDKLIESVEEPITRYIPELKANGFDDVKIKHLLQMTSGLDFREGYINPFGEVASFYYGTNLTKAIGKLKLKRKPGEAFEYVSGNTQLLGFVLDRALKDQSITSYLEEKLWKPMGMEYPATWSLDRKNGIEKTFCCINARARDFAKLGRLYLNKGNWNGKQLVPVNWVKESTKAEIKEGSVPYYQYQWWLPSNNGEFIAQGILGQFIYVNPQKDLIIVRLGKKQGKVDWWKVFSSLGQIY</sequence>
<dbReference type="PANTHER" id="PTHR43283">
    <property type="entry name" value="BETA-LACTAMASE-RELATED"/>
    <property type="match status" value="1"/>
</dbReference>
<dbReference type="Proteomes" id="UP001500101">
    <property type="component" value="Unassembled WGS sequence"/>
</dbReference>
<dbReference type="EMBL" id="BAAAZI010000006">
    <property type="protein sequence ID" value="GAA4139042.1"/>
    <property type="molecule type" value="Genomic_DNA"/>
</dbReference>
<keyword evidence="2" id="KW-0378">Hydrolase</keyword>
<dbReference type="GO" id="GO:0016787">
    <property type="term" value="F:hydrolase activity"/>
    <property type="evidence" value="ECO:0007669"/>
    <property type="project" value="UniProtKB-KW"/>
</dbReference>
<evidence type="ECO:0000259" key="1">
    <source>
        <dbReference type="Pfam" id="PF00144"/>
    </source>
</evidence>
<reference evidence="3" key="1">
    <citation type="journal article" date="2019" name="Int. J. Syst. Evol. Microbiol.">
        <title>The Global Catalogue of Microorganisms (GCM) 10K type strain sequencing project: providing services to taxonomists for standard genome sequencing and annotation.</title>
        <authorList>
            <consortium name="The Broad Institute Genomics Platform"/>
            <consortium name="The Broad Institute Genome Sequencing Center for Infectious Disease"/>
            <person name="Wu L."/>
            <person name="Ma J."/>
        </authorList>
    </citation>
    <scope>NUCLEOTIDE SEQUENCE [LARGE SCALE GENOMIC DNA]</scope>
    <source>
        <strain evidence="3">JCM 16704</strain>
    </source>
</reference>
<dbReference type="InterPro" id="IPR012338">
    <property type="entry name" value="Beta-lactam/transpept-like"/>
</dbReference>
<dbReference type="InterPro" id="IPR050789">
    <property type="entry name" value="Diverse_Enzym_Activities"/>
</dbReference>
<proteinExistence type="predicted"/>
<dbReference type="RefSeq" id="WP_344674207.1">
    <property type="nucleotide sequence ID" value="NZ_BAAAZI010000006.1"/>
</dbReference>
<accession>A0ABP7YNS4</accession>
<comment type="caution">
    <text evidence="2">The sequence shown here is derived from an EMBL/GenBank/DDBJ whole genome shotgun (WGS) entry which is preliminary data.</text>
</comment>
<dbReference type="PANTHER" id="PTHR43283:SF14">
    <property type="entry name" value="BLL8153 PROTEIN"/>
    <property type="match status" value="1"/>
</dbReference>
<keyword evidence="3" id="KW-1185">Reference proteome</keyword>
<dbReference type="Pfam" id="PF00144">
    <property type="entry name" value="Beta-lactamase"/>
    <property type="match status" value="1"/>
</dbReference>